<keyword evidence="4" id="KW-1133">Transmembrane helix</keyword>
<evidence type="ECO:0000313" key="5">
    <source>
        <dbReference type="EMBL" id="KAH8504577.1"/>
    </source>
</evidence>
<protein>
    <submittedName>
        <fullName evidence="5">Uncharacterized protein</fullName>
    </submittedName>
</protein>
<dbReference type="SUPFAM" id="SSF53335">
    <property type="entry name" value="S-adenosyl-L-methionine-dependent methyltransferases"/>
    <property type="match status" value="1"/>
</dbReference>
<feature type="transmembrane region" description="Helical" evidence="4">
    <location>
        <begin position="34"/>
        <end position="53"/>
    </location>
</feature>
<dbReference type="Proteomes" id="UP000807159">
    <property type="component" value="Chromosome 6"/>
</dbReference>
<proteinExistence type="inferred from homology"/>
<dbReference type="PANTHER" id="PTHR43832:SF1">
    <property type="entry name" value="S-ADENOSYL-L-METHIONINE-DEPENDENT METHYLTRANSFERASES SUPERFAMILY PROTEIN"/>
    <property type="match status" value="1"/>
</dbReference>
<comment type="caution">
    <text evidence="5">The sequence shown here is derived from an EMBL/GenBank/DDBJ whole genome shotgun (WGS) entry which is preliminary data.</text>
</comment>
<evidence type="ECO:0000256" key="3">
    <source>
        <dbReference type="ARBA" id="ARBA00022691"/>
    </source>
</evidence>
<comment type="similarity">
    <text evidence="1">Belongs to the CFA/CMAS family.</text>
</comment>
<evidence type="ECO:0000256" key="4">
    <source>
        <dbReference type="SAM" id="Phobius"/>
    </source>
</evidence>
<reference evidence="5" key="1">
    <citation type="journal article" date="2021" name="J. Hered.">
        <title>Genome Assembly of Salicaceae Populus deltoides (Eastern Cottonwood) I-69 Based on Nanopore Sequencing and Hi-C Technologies.</title>
        <authorList>
            <person name="Bai S."/>
            <person name="Wu H."/>
            <person name="Zhang J."/>
            <person name="Pan Z."/>
            <person name="Zhao W."/>
            <person name="Li Z."/>
            <person name="Tong C."/>
        </authorList>
    </citation>
    <scope>NUCLEOTIDE SEQUENCE</scope>
    <source>
        <tissue evidence="5">Leaf</tissue>
    </source>
</reference>
<dbReference type="GO" id="GO:0008168">
    <property type="term" value="F:methyltransferase activity"/>
    <property type="evidence" value="ECO:0007669"/>
    <property type="project" value="UniProtKB-KW"/>
</dbReference>
<keyword evidence="6" id="KW-1185">Reference proteome</keyword>
<dbReference type="EMBL" id="JACEGQ020000006">
    <property type="protein sequence ID" value="KAH8504577.1"/>
    <property type="molecule type" value="Genomic_DNA"/>
</dbReference>
<keyword evidence="2" id="KW-0489">Methyltransferase</keyword>
<keyword evidence="4" id="KW-0812">Transmembrane</keyword>
<keyword evidence="3" id="KW-0949">S-adenosyl-L-methionine</keyword>
<evidence type="ECO:0000256" key="2">
    <source>
        <dbReference type="ARBA" id="ARBA00022603"/>
    </source>
</evidence>
<dbReference type="GO" id="GO:0032259">
    <property type="term" value="P:methylation"/>
    <property type="evidence" value="ECO:0007669"/>
    <property type="project" value="UniProtKB-KW"/>
</dbReference>
<dbReference type="AlphaFoldDB" id="A0A8T2YHR8"/>
<dbReference type="InterPro" id="IPR029063">
    <property type="entry name" value="SAM-dependent_MTases_sf"/>
</dbReference>
<accession>A0A8T2YHR8</accession>
<gene>
    <name evidence="5" type="ORF">H0E87_011995</name>
</gene>
<dbReference type="PANTHER" id="PTHR43832">
    <property type="match status" value="1"/>
</dbReference>
<organism evidence="5 6">
    <name type="scientific">Populus deltoides</name>
    <name type="common">Eastern poplar</name>
    <name type="synonym">Eastern cottonwood</name>
    <dbReference type="NCBI Taxonomy" id="3696"/>
    <lineage>
        <taxon>Eukaryota</taxon>
        <taxon>Viridiplantae</taxon>
        <taxon>Streptophyta</taxon>
        <taxon>Embryophyta</taxon>
        <taxon>Tracheophyta</taxon>
        <taxon>Spermatophyta</taxon>
        <taxon>Magnoliopsida</taxon>
        <taxon>eudicotyledons</taxon>
        <taxon>Gunneridae</taxon>
        <taxon>Pentapetalae</taxon>
        <taxon>rosids</taxon>
        <taxon>fabids</taxon>
        <taxon>Malpighiales</taxon>
        <taxon>Salicaceae</taxon>
        <taxon>Saliceae</taxon>
        <taxon>Populus</taxon>
    </lineage>
</organism>
<keyword evidence="4" id="KW-0472">Membrane</keyword>
<name>A0A8T2YHR8_POPDE</name>
<sequence length="192" mass="22275">MDTLSSTLDVAGDHSLNKLLKSTGSGFPFRRRGLTVLLITIFPFYIQKLFSWFRFFRDLQLQIVEIIVADISTFEMDVSYDRIHCIGMFEDVNEDDWRLLGISSSDVQCLLQICYFISSAELAKSTTLFVVAMDHLIRQDTLKSRGEEWLKRMDQYLASIKPIKESTYGKDHAVKWTVYRRTFFIAVAELFA</sequence>
<evidence type="ECO:0000256" key="1">
    <source>
        <dbReference type="ARBA" id="ARBA00010815"/>
    </source>
</evidence>
<evidence type="ECO:0000313" key="6">
    <source>
        <dbReference type="Proteomes" id="UP000807159"/>
    </source>
</evidence>
<keyword evidence="2" id="KW-0808">Transferase</keyword>